<evidence type="ECO:0000256" key="1">
    <source>
        <dbReference type="ARBA" id="ARBA00022723"/>
    </source>
</evidence>
<gene>
    <name evidence="6" type="ORF">J3Q64DRAFT_1644350</name>
</gene>
<sequence>MLILRHNTLPSDELFVIECKMLKVADASQPLDGLIDLVLLDMPRTEIYGYMLGLFERLDLCKAIGITSSELLDFLIDVDRGYLPNAYHSFYHAADVTIVLFAMLSDYDAKQYLTSVDMASLLIAALCHDIGHPGKNNNFQVNIQTDLAKRHNNKSVLECYSCTLTMDLLTKHQLLQHIEEASANTGTPTTEAEARISIIKMILATDMIFHYELQENLAGLLEIISDRECTETEKEEGANRECGHGTAGHCKGPQTWDKPRIKDIFYNRNFTNPLLYFESKLHKSISGPIGGSEHPSTPGTITESPATIHGSTNHTGSVNLLQTPDSANDGNCLSPCKLLSKLEREVLCQIMLHAADISNALRPWSICKTWSNLVCVEFFGQGDAEKAFGLPISPNMDRGQTTQATISLKFGDYIVNPYFEIFAAVFPKSDRLLQLLAENRKEWARLESNESAANAGHTAEEGGIEGHLPPKILPDHPILDPAGRRVSTSAGMIVIPSPDEMERRTVGFGKAQRTYWGVRSASHSEVPRQNGPHSYILEEKKRRKSEEPALYLRKLQLNASGRRVSPAEATERKAKRHNSTVPSSASSRQDNKPL</sequence>
<dbReference type="CDD" id="cd00077">
    <property type="entry name" value="HDc"/>
    <property type="match status" value="1"/>
</dbReference>
<feature type="region of interest" description="Disordered" evidence="4">
    <location>
        <begin position="448"/>
        <end position="483"/>
    </location>
</feature>
<evidence type="ECO:0000256" key="4">
    <source>
        <dbReference type="SAM" id="MobiDB-lite"/>
    </source>
</evidence>
<dbReference type="InterPro" id="IPR002073">
    <property type="entry name" value="PDEase_catalytic_dom"/>
</dbReference>
<evidence type="ECO:0000313" key="7">
    <source>
        <dbReference type="Proteomes" id="UP001448207"/>
    </source>
</evidence>
<name>A0ABR3ARS3_PHYBL</name>
<evidence type="ECO:0000259" key="5">
    <source>
        <dbReference type="PROSITE" id="PS51845"/>
    </source>
</evidence>
<reference evidence="6 7" key="1">
    <citation type="submission" date="2024-04" db="EMBL/GenBank/DDBJ databases">
        <title>Symmetric and asymmetric DNA N6-adenine methylation regulates different biological responses in Mucorales.</title>
        <authorList>
            <consortium name="Lawrence Berkeley National Laboratory"/>
            <person name="Lax C."/>
            <person name="Mondo S.J."/>
            <person name="Osorio-Concepcion M."/>
            <person name="Muszewska A."/>
            <person name="Corrochano-Luque M."/>
            <person name="Gutierrez G."/>
            <person name="Riley R."/>
            <person name="Lipzen A."/>
            <person name="Guo J."/>
            <person name="Hundley H."/>
            <person name="Amirebrahimi M."/>
            <person name="Ng V."/>
            <person name="Lorenzo-Gutierrez D."/>
            <person name="Binder U."/>
            <person name="Yang J."/>
            <person name="Song Y."/>
            <person name="Canovas D."/>
            <person name="Navarro E."/>
            <person name="Freitag M."/>
            <person name="Gabaldon T."/>
            <person name="Grigoriev I.V."/>
            <person name="Corrochano L.M."/>
            <person name="Nicolas F.E."/>
            <person name="Garre V."/>
        </authorList>
    </citation>
    <scope>NUCLEOTIDE SEQUENCE [LARGE SCALE GENOMIC DNA]</scope>
    <source>
        <strain evidence="6 7">L51</strain>
    </source>
</reference>
<dbReference type="InterPro" id="IPR036971">
    <property type="entry name" value="PDEase_catalytic_dom_sf"/>
</dbReference>
<dbReference type="PRINTS" id="PR00387">
    <property type="entry name" value="PDIESTERASE1"/>
</dbReference>
<organism evidence="6 7">
    <name type="scientific">Phycomyces blakesleeanus</name>
    <dbReference type="NCBI Taxonomy" id="4837"/>
    <lineage>
        <taxon>Eukaryota</taxon>
        <taxon>Fungi</taxon>
        <taxon>Fungi incertae sedis</taxon>
        <taxon>Mucoromycota</taxon>
        <taxon>Mucoromycotina</taxon>
        <taxon>Mucoromycetes</taxon>
        <taxon>Mucorales</taxon>
        <taxon>Phycomycetaceae</taxon>
        <taxon>Phycomyces</taxon>
    </lineage>
</organism>
<proteinExistence type="inferred from homology"/>
<comment type="similarity">
    <text evidence="3">Belongs to the cyclic nucleotide phosphodiesterase family.</text>
</comment>
<comment type="caution">
    <text evidence="6">The sequence shown here is derived from an EMBL/GenBank/DDBJ whole genome shotgun (WGS) entry which is preliminary data.</text>
</comment>
<protein>
    <recommendedName>
        <fullName evidence="3">Phosphodiesterase</fullName>
        <ecNumber evidence="3">3.1.4.-</ecNumber>
    </recommendedName>
</protein>
<dbReference type="EMBL" id="JBCLYO010000020">
    <property type="protein sequence ID" value="KAL0080275.1"/>
    <property type="molecule type" value="Genomic_DNA"/>
</dbReference>
<dbReference type="SUPFAM" id="SSF109604">
    <property type="entry name" value="HD-domain/PDEase-like"/>
    <property type="match status" value="1"/>
</dbReference>
<dbReference type="EC" id="3.1.4.-" evidence="3"/>
<comment type="cofactor">
    <cofactor evidence="3">
        <name>a divalent metal cation</name>
        <dbReference type="ChEBI" id="CHEBI:60240"/>
    </cofactor>
    <text evidence="3">Binds 2 divalent metal cations per subunit. Site 1 may preferentially bind zinc ions, while site 2 has a preference for magnesium and/or manganese ions.</text>
</comment>
<evidence type="ECO:0000256" key="3">
    <source>
        <dbReference type="RuleBase" id="RU363067"/>
    </source>
</evidence>
<dbReference type="InterPro" id="IPR003607">
    <property type="entry name" value="HD/PDEase_dom"/>
</dbReference>
<accession>A0ABR3ARS3</accession>
<dbReference type="PANTHER" id="PTHR11347">
    <property type="entry name" value="CYCLIC NUCLEOTIDE PHOSPHODIESTERASE"/>
    <property type="match status" value="1"/>
</dbReference>
<keyword evidence="7" id="KW-1185">Reference proteome</keyword>
<dbReference type="Gene3D" id="1.10.1300.10">
    <property type="entry name" value="3'5'-cyclic nucleotide phosphodiesterase, catalytic domain"/>
    <property type="match status" value="1"/>
</dbReference>
<dbReference type="SMART" id="SM00471">
    <property type="entry name" value="HDc"/>
    <property type="match status" value="1"/>
</dbReference>
<keyword evidence="1 3" id="KW-0479">Metal-binding</keyword>
<feature type="compositionally biased region" description="Polar residues" evidence="4">
    <location>
        <begin position="294"/>
        <end position="321"/>
    </location>
</feature>
<feature type="domain" description="PDEase" evidence="5">
    <location>
        <begin position="10"/>
        <end position="450"/>
    </location>
</feature>
<dbReference type="Proteomes" id="UP001448207">
    <property type="component" value="Unassembled WGS sequence"/>
</dbReference>
<feature type="region of interest" description="Disordered" evidence="4">
    <location>
        <begin position="557"/>
        <end position="594"/>
    </location>
</feature>
<evidence type="ECO:0000313" key="6">
    <source>
        <dbReference type="EMBL" id="KAL0080275.1"/>
    </source>
</evidence>
<dbReference type="InterPro" id="IPR023088">
    <property type="entry name" value="PDEase"/>
</dbReference>
<feature type="compositionally biased region" description="Polar residues" evidence="4">
    <location>
        <begin position="579"/>
        <end position="588"/>
    </location>
</feature>
<keyword evidence="2 3" id="KW-0378">Hydrolase</keyword>
<dbReference type="PROSITE" id="PS51845">
    <property type="entry name" value="PDEASE_I_2"/>
    <property type="match status" value="1"/>
</dbReference>
<dbReference type="Pfam" id="PF00233">
    <property type="entry name" value="PDEase_I"/>
    <property type="match status" value="2"/>
</dbReference>
<feature type="region of interest" description="Disordered" evidence="4">
    <location>
        <begin position="287"/>
        <end position="321"/>
    </location>
</feature>
<dbReference type="InterPro" id="IPR023174">
    <property type="entry name" value="PDEase_CS"/>
</dbReference>
<dbReference type="PROSITE" id="PS00126">
    <property type="entry name" value="PDEASE_I_1"/>
    <property type="match status" value="1"/>
</dbReference>
<evidence type="ECO:0000256" key="2">
    <source>
        <dbReference type="ARBA" id="ARBA00022801"/>
    </source>
</evidence>